<dbReference type="InterPro" id="IPR003593">
    <property type="entry name" value="AAA+_ATPase"/>
</dbReference>
<dbReference type="Proteomes" id="UP001597541">
    <property type="component" value="Unassembled WGS sequence"/>
</dbReference>
<evidence type="ECO:0000256" key="5">
    <source>
        <dbReference type="ARBA" id="ARBA00022989"/>
    </source>
</evidence>
<evidence type="ECO:0000313" key="11">
    <source>
        <dbReference type="Proteomes" id="UP001597541"/>
    </source>
</evidence>
<feature type="transmembrane region" description="Helical" evidence="7">
    <location>
        <begin position="21"/>
        <end position="40"/>
    </location>
</feature>
<dbReference type="PANTHER" id="PTHR43394">
    <property type="entry name" value="ATP-DEPENDENT PERMEASE MDL1, MITOCHONDRIAL"/>
    <property type="match status" value="1"/>
</dbReference>
<dbReference type="PROSITE" id="PS50929">
    <property type="entry name" value="ABC_TM1F"/>
    <property type="match status" value="1"/>
</dbReference>
<evidence type="ECO:0000256" key="7">
    <source>
        <dbReference type="SAM" id="Phobius"/>
    </source>
</evidence>
<dbReference type="InterPro" id="IPR039421">
    <property type="entry name" value="Type_1_exporter"/>
</dbReference>
<proteinExistence type="predicted"/>
<evidence type="ECO:0000256" key="1">
    <source>
        <dbReference type="ARBA" id="ARBA00004651"/>
    </source>
</evidence>
<dbReference type="RefSeq" id="WP_377599323.1">
    <property type="nucleotide sequence ID" value="NZ_JBHUME010000002.1"/>
</dbReference>
<keyword evidence="3" id="KW-0547">Nucleotide-binding</keyword>
<comment type="subcellular location">
    <subcellularLocation>
        <location evidence="1">Cell membrane</location>
        <topology evidence="1">Multi-pass membrane protein</topology>
    </subcellularLocation>
</comment>
<reference evidence="11" key="1">
    <citation type="journal article" date="2019" name="Int. J. Syst. Evol. Microbiol.">
        <title>The Global Catalogue of Microorganisms (GCM) 10K type strain sequencing project: providing services to taxonomists for standard genome sequencing and annotation.</title>
        <authorList>
            <consortium name="The Broad Institute Genomics Platform"/>
            <consortium name="The Broad Institute Genome Sequencing Center for Infectious Disease"/>
            <person name="Wu L."/>
            <person name="Ma J."/>
        </authorList>
    </citation>
    <scope>NUCLEOTIDE SEQUENCE [LARGE SCALE GENOMIC DNA]</scope>
    <source>
        <strain evidence="11">KCTC 3950</strain>
    </source>
</reference>
<keyword evidence="11" id="KW-1185">Reference proteome</keyword>
<dbReference type="SUPFAM" id="SSF90123">
    <property type="entry name" value="ABC transporter transmembrane region"/>
    <property type="match status" value="1"/>
</dbReference>
<accession>A0ABW5P7W3</accession>
<evidence type="ECO:0000256" key="2">
    <source>
        <dbReference type="ARBA" id="ARBA00022692"/>
    </source>
</evidence>
<evidence type="ECO:0000259" key="8">
    <source>
        <dbReference type="PROSITE" id="PS50893"/>
    </source>
</evidence>
<keyword evidence="2 7" id="KW-0812">Transmembrane</keyword>
<dbReference type="EMBL" id="JBHUME010000002">
    <property type="protein sequence ID" value="MFD2611050.1"/>
    <property type="molecule type" value="Genomic_DNA"/>
</dbReference>
<dbReference type="Pfam" id="PF00005">
    <property type="entry name" value="ABC_tran"/>
    <property type="match status" value="1"/>
</dbReference>
<dbReference type="CDD" id="cd03251">
    <property type="entry name" value="ABCC_MsbA"/>
    <property type="match status" value="1"/>
</dbReference>
<dbReference type="InterPro" id="IPR011527">
    <property type="entry name" value="ABC1_TM_dom"/>
</dbReference>
<evidence type="ECO:0000259" key="9">
    <source>
        <dbReference type="PROSITE" id="PS50929"/>
    </source>
</evidence>
<evidence type="ECO:0000313" key="10">
    <source>
        <dbReference type="EMBL" id="MFD2611050.1"/>
    </source>
</evidence>
<dbReference type="PROSITE" id="PS50893">
    <property type="entry name" value="ABC_TRANSPORTER_2"/>
    <property type="match status" value="1"/>
</dbReference>
<keyword evidence="6 7" id="KW-0472">Membrane</keyword>
<evidence type="ECO:0000256" key="4">
    <source>
        <dbReference type="ARBA" id="ARBA00022840"/>
    </source>
</evidence>
<sequence length="574" mass="65071">MRFPVRKFLSYYRPYAKVFTLVLFCAFLTSAVSLVFPLLVRYITKEVLAGDLTKAMGEVYRVGALMLVLTAVQHVGNYIVDYRGHEIGARMERDMRSELFTHMQRLSFRFFDKRKTGELMSRITNDLLLLSELYHHGPEDYMKYFVRLIGAFVILLFINTPFTLVVFCFFPLLGFLSFYSNKKLNRALTANKEKIAEVNAQVEDSLAGIRVVQSFANEHVEKEKFDHINHLFLHSRKTTYRTEAVFYNSFETIIQLITITIIIMGSTLIVGDMLDLADLITFLLYVGFLVEPMQKLTHMSTQFQEGITGFQRFMDIMNLQPDIRNSNRAEKLTDVSGRIEFRNVTFRYENHLSPVLRDVTLRVEPGQFVALVGPSGAGKTTLCSLIPRFYDVTEGQVLVDGLDVRQADLSSLRSKIGIVQQDVYLFAGTVIDNIRYGKPGAGEEEIIEAAKRANAHDFIMGLAEGYHTEIGQRGVMLSGGQRQRLSIARVFLKDPPILILDEATSALDNESESIVKDSLDLLSKGRTTIVIAHRLSTIRGADRILVLSNEGIAEEGTHEELMERGSVYAQLYSK</sequence>
<comment type="caution">
    <text evidence="10">The sequence shown here is derived from an EMBL/GenBank/DDBJ whole genome shotgun (WGS) entry which is preliminary data.</text>
</comment>
<feature type="domain" description="ABC transmembrane type-1" evidence="9">
    <location>
        <begin position="21"/>
        <end position="305"/>
    </location>
</feature>
<dbReference type="Pfam" id="PF00664">
    <property type="entry name" value="ABC_membrane"/>
    <property type="match status" value="1"/>
</dbReference>
<name>A0ABW5P7W3_9BACL</name>
<gene>
    <name evidence="10" type="ORF">ACFSUF_01275</name>
</gene>
<dbReference type="GO" id="GO:0005524">
    <property type="term" value="F:ATP binding"/>
    <property type="evidence" value="ECO:0007669"/>
    <property type="project" value="UniProtKB-KW"/>
</dbReference>
<feature type="transmembrane region" description="Helical" evidence="7">
    <location>
        <begin position="149"/>
        <end position="176"/>
    </location>
</feature>
<evidence type="ECO:0000256" key="6">
    <source>
        <dbReference type="ARBA" id="ARBA00023136"/>
    </source>
</evidence>
<dbReference type="CDD" id="cd18549">
    <property type="entry name" value="ABC_6TM_YwjA_like"/>
    <property type="match status" value="1"/>
</dbReference>
<dbReference type="InterPro" id="IPR027417">
    <property type="entry name" value="P-loop_NTPase"/>
</dbReference>
<dbReference type="SUPFAM" id="SSF52540">
    <property type="entry name" value="P-loop containing nucleoside triphosphate hydrolases"/>
    <property type="match status" value="1"/>
</dbReference>
<feature type="transmembrane region" description="Helical" evidence="7">
    <location>
        <begin position="60"/>
        <end position="80"/>
    </location>
</feature>
<dbReference type="PANTHER" id="PTHR43394:SF1">
    <property type="entry name" value="ATP-BINDING CASSETTE SUB-FAMILY B MEMBER 10, MITOCHONDRIAL"/>
    <property type="match status" value="1"/>
</dbReference>
<dbReference type="Gene3D" id="1.20.1560.10">
    <property type="entry name" value="ABC transporter type 1, transmembrane domain"/>
    <property type="match status" value="1"/>
</dbReference>
<evidence type="ECO:0000256" key="3">
    <source>
        <dbReference type="ARBA" id="ARBA00022741"/>
    </source>
</evidence>
<dbReference type="InterPro" id="IPR017871">
    <property type="entry name" value="ABC_transporter-like_CS"/>
</dbReference>
<dbReference type="InterPro" id="IPR003439">
    <property type="entry name" value="ABC_transporter-like_ATP-bd"/>
</dbReference>
<keyword evidence="5 7" id="KW-1133">Transmembrane helix</keyword>
<dbReference type="PROSITE" id="PS00211">
    <property type="entry name" value="ABC_TRANSPORTER_1"/>
    <property type="match status" value="1"/>
</dbReference>
<keyword evidence="4 10" id="KW-0067">ATP-binding</keyword>
<dbReference type="SMART" id="SM00382">
    <property type="entry name" value="AAA"/>
    <property type="match status" value="1"/>
</dbReference>
<dbReference type="InterPro" id="IPR036640">
    <property type="entry name" value="ABC1_TM_sf"/>
</dbReference>
<protein>
    <submittedName>
        <fullName evidence="10">ABC transporter ATP-binding protein</fullName>
    </submittedName>
</protein>
<dbReference type="Gene3D" id="3.40.50.300">
    <property type="entry name" value="P-loop containing nucleotide triphosphate hydrolases"/>
    <property type="match status" value="1"/>
</dbReference>
<organism evidence="10 11">
    <name type="scientific">Paenibacillus gansuensis</name>
    <dbReference type="NCBI Taxonomy" id="306542"/>
    <lineage>
        <taxon>Bacteria</taxon>
        <taxon>Bacillati</taxon>
        <taxon>Bacillota</taxon>
        <taxon>Bacilli</taxon>
        <taxon>Bacillales</taxon>
        <taxon>Paenibacillaceae</taxon>
        <taxon>Paenibacillus</taxon>
    </lineage>
</organism>
<feature type="domain" description="ABC transporter" evidence="8">
    <location>
        <begin position="339"/>
        <end position="574"/>
    </location>
</feature>